<dbReference type="Pfam" id="PF23441">
    <property type="entry name" value="SDR"/>
    <property type="match status" value="1"/>
</dbReference>
<dbReference type="SUPFAM" id="SSF51735">
    <property type="entry name" value="NAD(P)-binding Rossmann-fold domains"/>
    <property type="match status" value="1"/>
</dbReference>
<dbReference type="HOGENOM" id="CLU_010194_15_0_1"/>
<evidence type="ECO:0000256" key="3">
    <source>
        <dbReference type="ARBA" id="ARBA00023002"/>
    </source>
</evidence>
<dbReference type="AlphaFoldDB" id="M5G872"/>
<keyword evidence="3" id="KW-0560">Oxidoreductase</keyword>
<evidence type="ECO:0000313" key="5">
    <source>
        <dbReference type="Proteomes" id="UP000030653"/>
    </source>
</evidence>
<gene>
    <name evidence="4" type="ORF">DACRYDRAFT_114269</name>
</gene>
<dbReference type="RefSeq" id="XP_040631858.1">
    <property type="nucleotide sequence ID" value="XM_040769787.1"/>
</dbReference>
<organism evidence="4 5">
    <name type="scientific">Dacryopinax primogenitus (strain DJM 731)</name>
    <name type="common">Brown rot fungus</name>
    <dbReference type="NCBI Taxonomy" id="1858805"/>
    <lineage>
        <taxon>Eukaryota</taxon>
        <taxon>Fungi</taxon>
        <taxon>Dikarya</taxon>
        <taxon>Basidiomycota</taxon>
        <taxon>Agaricomycotina</taxon>
        <taxon>Dacrymycetes</taxon>
        <taxon>Dacrymycetales</taxon>
        <taxon>Dacrymycetaceae</taxon>
        <taxon>Dacryopinax</taxon>
    </lineage>
</organism>
<accession>M5G872</accession>
<name>M5G872_DACPD</name>
<comment type="similarity">
    <text evidence="1">Belongs to the short-chain dehydrogenases/reductases (SDR) family.</text>
</comment>
<dbReference type="Gene3D" id="3.40.50.720">
    <property type="entry name" value="NAD(P)-binding Rossmann-like Domain"/>
    <property type="match status" value="1"/>
</dbReference>
<dbReference type="PANTHER" id="PTHR43477">
    <property type="entry name" value="DIHYDROANTICAPSIN 7-DEHYDROGENASE"/>
    <property type="match status" value="1"/>
</dbReference>
<proteinExistence type="inferred from homology"/>
<dbReference type="CDD" id="cd05233">
    <property type="entry name" value="SDR_c"/>
    <property type="match status" value="1"/>
</dbReference>
<protein>
    <submittedName>
        <fullName evidence="4">Cis-2-3-dihydrobiphenyl-2-3-diol dehydrogenase</fullName>
    </submittedName>
</protein>
<evidence type="ECO:0000256" key="2">
    <source>
        <dbReference type="ARBA" id="ARBA00022857"/>
    </source>
</evidence>
<keyword evidence="5" id="KW-1185">Reference proteome</keyword>
<dbReference type="GO" id="GO:0016491">
    <property type="term" value="F:oxidoreductase activity"/>
    <property type="evidence" value="ECO:0007669"/>
    <property type="project" value="UniProtKB-KW"/>
</dbReference>
<dbReference type="PRINTS" id="PR00081">
    <property type="entry name" value="GDHRDH"/>
</dbReference>
<dbReference type="PANTHER" id="PTHR43477:SF1">
    <property type="entry name" value="DIHYDROANTICAPSIN 7-DEHYDROGENASE"/>
    <property type="match status" value="1"/>
</dbReference>
<dbReference type="OMA" id="KEGQIST"/>
<dbReference type="OrthoDB" id="294295at2759"/>
<dbReference type="Proteomes" id="UP000030653">
    <property type="component" value="Unassembled WGS sequence"/>
</dbReference>
<dbReference type="STRING" id="1858805.M5G872"/>
<dbReference type="InterPro" id="IPR002347">
    <property type="entry name" value="SDR_fam"/>
</dbReference>
<keyword evidence="2" id="KW-0521">NADP</keyword>
<sequence length="269" mass="29153">MTSIPNFRSLTQLVDKTVVIIGGSSGIGYEVARASLEHGAKVIIASSHAEKVDTAVKNLSALHESFKGRISGSTCNVKVDREIEKFWDSVGQFDHLVYTAIDSVPQFFSETDNGRRAHFDIIFWGALISANYTMQKGYINAGGSITMTMSSSFKKPHKGWEIAASITGAVDGLTRGLAVQLAPIRVNTVSPGYVDTNMWHAMDPTAKVALEDGISKTALVQHVAKPEEIADAYLFCMKCTNLTGVTINVEGGRLLAQPLVDHWLEAKPL</sequence>
<dbReference type="InterPro" id="IPR036291">
    <property type="entry name" value="NAD(P)-bd_dom_sf"/>
</dbReference>
<evidence type="ECO:0000313" key="4">
    <source>
        <dbReference type="EMBL" id="EJU04964.1"/>
    </source>
</evidence>
<reference evidence="4 5" key="1">
    <citation type="journal article" date="2012" name="Science">
        <title>The Paleozoic origin of enzymatic lignin decomposition reconstructed from 31 fungal genomes.</title>
        <authorList>
            <person name="Floudas D."/>
            <person name="Binder M."/>
            <person name="Riley R."/>
            <person name="Barry K."/>
            <person name="Blanchette R.A."/>
            <person name="Henrissat B."/>
            <person name="Martinez A.T."/>
            <person name="Otillar R."/>
            <person name="Spatafora J.W."/>
            <person name="Yadav J.S."/>
            <person name="Aerts A."/>
            <person name="Benoit I."/>
            <person name="Boyd A."/>
            <person name="Carlson A."/>
            <person name="Copeland A."/>
            <person name="Coutinho P.M."/>
            <person name="de Vries R.P."/>
            <person name="Ferreira P."/>
            <person name="Findley K."/>
            <person name="Foster B."/>
            <person name="Gaskell J."/>
            <person name="Glotzer D."/>
            <person name="Gorecki P."/>
            <person name="Heitman J."/>
            <person name="Hesse C."/>
            <person name="Hori C."/>
            <person name="Igarashi K."/>
            <person name="Jurgens J.A."/>
            <person name="Kallen N."/>
            <person name="Kersten P."/>
            <person name="Kohler A."/>
            <person name="Kuees U."/>
            <person name="Kumar T.K.A."/>
            <person name="Kuo A."/>
            <person name="LaButti K."/>
            <person name="Larrondo L.F."/>
            <person name="Lindquist E."/>
            <person name="Ling A."/>
            <person name="Lombard V."/>
            <person name="Lucas S."/>
            <person name="Lundell T."/>
            <person name="Martin R."/>
            <person name="McLaughlin D.J."/>
            <person name="Morgenstern I."/>
            <person name="Morin E."/>
            <person name="Murat C."/>
            <person name="Nagy L.G."/>
            <person name="Nolan M."/>
            <person name="Ohm R.A."/>
            <person name="Patyshakuliyeva A."/>
            <person name="Rokas A."/>
            <person name="Ruiz-Duenas F.J."/>
            <person name="Sabat G."/>
            <person name="Salamov A."/>
            <person name="Samejima M."/>
            <person name="Schmutz J."/>
            <person name="Slot J.C."/>
            <person name="St John F."/>
            <person name="Stenlid J."/>
            <person name="Sun H."/>
            <person name="Sun S."/>
            <person name="Syed K."/>
            <person name="Tsang A."/>
            <person name="Wiebenga A."/>
            <person name="Young D."/>
            <person name="Pisabarro A."/>
            <person name="Eastwood D.C."/>
            <person name="Martin F."/>
            <person name="Cullen D."/>
            <person name="Grigoriev I.V."/>
            <person name="Hibbett D.S."/>
        </authorList>
    </citation>
    <scope>NUCLEOTIDE SEQUENCE [LARGE SCALE GENOMIC DNA]</scope>
    <source>
        <strain evidence="4 5">DJM-731 SS1</strain>
    </source>
</reference>
<evidence type="ECO:0000256" key="1">
    <source>
        <dbReference type="ARBA" id="ARBA00006484"/>
    </source>
</evidence>
<dbReference type="EMBL" id="JH795857">
    <property type="protein sequence ID" value="EJU04964.1"/>
    <property type="molecule type" value="Genomic_DNA"/>
</dbReference>
<dbReference type="InterPro" id="IPR057571">
    <property type="entry name" value="SDR_PhqE-like"/>
</dbReference>
<dbReference type="InterPro" id="IPR051122">
    <property type="entry name" value="SDR_DHRS6-like"/>
</dbReference>
<dbReference type="GeneID" id="63684849"/>